<comment type="caution">
    <text evidence="1">The sequence shown here is derived from an EMBL/GenBank/DDBJ whole genome shotgun (WGS) entry which is preliminary data.</text>
</comment>
<dbReference type="EMBL" id="JAYKXP010000219">
    <property type="protein sequence ID" value="KAK7018775.1"/>
    <property type="molecule type" value="Genomic_DNA"/>
</dbReference>
<dbReference type="AlphaFoldDB" id="A0AAW0B0H3"/>
<sequence length="412" mass="47520">MKYLESDDNDPEDRLEDILHIRADDLPESPYPDLDLLYYQILKMCPNWGELCKVLCLIVTIPNVGFSETIFLSQNRKRKFQSPTETLSAALPCSPECIAALLGIKPGKVRSLLIKLHAVLEVPDDDKDVIRIPHASFSEFLLNPQRSREHHVGQYTKSEYYDLVAQAFLHAISVHSQEYWCHVDNSSIPPRDEWCFISTDASLLHVFDIVWSLALPSSKLLTALNEFDPYPFVAAALHLPNAKTYRWKLDGILRRKGPWIKTIQWAKSRFPRVPQTFIKKLETFMPAFYIVPASSKLWEMEVYIEERLYISSGYQRNLWSEILGLHDCRINQDSFIFIVPADRQPFPSWHKITITSEKADVVDQSLNSLLSLVNHEHPIINDILDDVCNAICKDTKKSVRKFFKTKVMSTTL</sequence>
<name>A0AAW0B0H3_9AGAR</name>
<reference evidence="1 2" key="1">
    <citation type="submission" date="2024-01" db="EMBL/GenBank/DDBJ databases">
        <title>A draft genome for a cacao thread blight-causing isolate of Paramarasmius palmivorus.</title>
        <authorList>
            <person name="Baruah I.K."/>
            <person name="Bukari Y."/>
            <person name="Amoako-Attah I."/>
            <person name="Meinhardt L.W."/>
            <person name="Bailey B.A."/>
            <person name="Cohen S.P."/>
        </authorList>
    </citation>
    <scope>NUCLEOTIDE SEQUENCE [LARGE SCALE GENOMIC DNA]</scope>
    <source>
        <strain evidence="1 2">GH-12</strain>
    </source>
</reference>
<accession>A0AAW0B0H3</accession>
<dbReference type="Proteomes" id="UP001383192">
    <property type="component" value="Unassembled WGS sequence"/>
</dbReference>
<proteinExistence type="predicted"/>
<organism evidence="1 2">
    <name type="scientific">Paramarasmius palmivorus</name>
    <dbReference type="NCBI Taxonomy" id="297713"/>
    <lineage>
        <taxon>Eukaryota</taxon>
        <taxon>Fungi</taxon>
        <taxon>Dikarya</taxon>
        <taxon>Basidiomycota</taxon>
        <taxon>Agaricomycotina</taxon>
        <taxon>Agaricomycetes</taxon>
        <taxon>Agaricomycetidae</taxon>
        <taxon>Agaricales</taxon>
        <taxon>Marasmiineae</taxon>
        <taxon>Marasmiaceae</taxon>
        <taxon>Paramarasmius</taxon>
    </lineage>
</organism>
<protein>
    <submittedName>
        <fullName evidence="1">Uncharacterized protein</fullName>
    </submittedName>
</protein>
<keyword evidence="2" id="KW-1185">Reference proteome</keyword>
<evidence type="ECO:0000313" key="2">
    <source>
        <dbReference type="Proteomes" id="UP001383192"/>
    </source>
</evidence>
<evidence type="ECO:0000313" key="1">
    <source>
        <dbReference type="EMBL" id="KAK7018775.1"/>
    </source>
</evidence>
<gene>
    <name evidence="1" type="ORF">VNI00_018237</name>
</gene>